<organism evidence="5 6">
    <name type="scientific">Nocardiopsis eucommiae</name>
    <dbReference type="NCBI Taxonomy" id="2831970"/>
    <lineage>
        <taxon>Bacteria</taxon>
        <taxon>Bacillati</taxon>
        <taxon>Actinomycetota</taxon>
        <taxon>Actinomycetes</taxon>
        <taxon>Streptosporangiales</taxon>
        <taxon>Nocardiopsidaceae</taxon>
        <taxon>Nocardiopsis</taxon>
    </lineage>
</organism>
<reference evidence="5" key="1">
    <citation type="submission" date="2021-05" db="EMBL/GenBank/DDBJ databases">
        <authorList>
            <person name="Kaiqin L."/>
            <person name="Jian G."/>
        </authorList>
    </citation>
    <scope>NUCLEOTIDE SEQUENCE</scope>
    <source>
        <strain evidence="5">HDS5</strain>
    </source>
</reference>
<comment type="similarity">
    <text evidence="1">Belongs to the HpcH/HpaI aldolase family.</text>
</comment>
<evidence type="ECO:0000256" key="2">
    <source>
        <dbReference type="ARBA" id="ARBA00022723"/>
    </source>
</evidence>
<evidence type="ECO:0000313" key="5">
    <source>
        <dbReference type="EMBL" id="QVJ02458.1"/>
    </source>
</evidence>
<dbReference type="PANTHER" id="PTHR30502:SF0">
    <property type="entry name" value="PHOSPHOENOLPYRUVATE CARBOXYLASE FAMILY PROTEIN"/>
    <property type="match status" value="1"/>
</dbReference>
<dbReference type="GO" id="GO:0046872">
    <property type="term" value="F:metal ion binding"/>
    <property type="evidence" value="ECO:0007669"/>
    <property type="project" value="UniProtKB-KW"/>
</dbReference>
<evidence type="ECO:0000256" key="1">
    <source>
        <dbReference type="ARBA" id="ARBA00005568"/>
    </source>
</evidence>
<dbReference type="EMBL" id="CP074402">
    <property type="protein sequence ID" value="QVJ02458.1"/>
    <property type="molecule type" value="Genomic_DNA"/>
</dbReference>
<dbReference type="SUPFAM" id="SSF51621">
    <property type="entry name" value="Phosphoenolpyruvate/pyruvate domain"/>
    <property type="match status" value="1"/>
</dbReference>
<keyword evidence="6" id="KW-1185">Reference proteome</keyword>
<dbReference type="Gene3D" id="3.20.20.60">
    <property type="entry name" value="Phosphoenolpyruvate-binding domains"/>
    <property type="match status" value="1"/>
</dbReference>
<dbReference type="InterPro" id="IPR040442">
    <property type="entry name" value="Pyrv_kinase-like_dom_sf"/>
</dbReference>
<evidence type="ECO:0000313" key="6">
    <source>
        <dbReference type="Proteomes" id="UP000682416"/>
    </source>
</evidence>
<sequence>MSSGNGPQGPQWAAWVKLDSWESTAILARAGVEVIVVDAEHTMLDLSAIARHIAVGQAHGMRALVRVPDQGPSFVQRVLDAGADGIVVPHVDGPEAAAEIVSATRFAPEGRRGSGATSRAGAWGQGPRADYLSRPVEVIAQIESLSALEHVEDIAAVDGITGLLLGAADLGLDAGRAVGDADRTVVTAAHRHGIAAGAAGGPGGAARARELGLDFFVGAADTTLLAEAAVNAVRRMRATEDHTGKASLHG</sequence>
<dbReference type="GO" id="GO:0016832">
    <property type="term" value="F:aldehyde-lyase activity"/>
    <property type="evidence" value="ECO:0007669"/>
    <property type="project" value="TreeGrafter"/>
</dbReference>
<dbReference type="PANTHER" id="PTHR30502">
    <property type="entry name" value="2-KETO-3-DEOXY-L-RHAMNONATE ALDOLASE"/>
    <property type="match status" value="1"/>
</dbReference>
<feature type="domain" description="HpcH/HpaI aldolase/citrate lyase" evidence="4">
    <location>
        <begin position="14"/>
        <end position="197"/>
    </location>
</feature>
<dbReference type="KEGG" id="nec:KGD82_08135"/>
<dbReference type="Proteomes" id="UP000682416">
    <property type="component" value="Chromosome"/>
</dbReference>
<protein>
    <recommendedName>
        <fullName evidence="4">HpcH/HpaI aldolase/citrate lyase domain-containing protein</fullName>
    </recommendedName>
</protein>
<dbReference type="InterPro" id="IPR050251">
    <property type="entry name" value="HpcH-HpaI_aldolase"/>
</dbReference>
<gene>
    <name evidence="5" type="ORF">KGD82_08135</name>
</gene>
<dbReference type="InterPro" id="IPR005000">
    <property type="entry name" value="Aldolase/citrate-lyase_domain"/>
</dbReference>
<evidence type="ECO:0000256" key="3">
    <source>
        <dbReference type="ARBA" id="ARBA00023239"/>
    </source>
</evidence>
<name>A0A975LC03_9ACTN</name>
<keyword evidence="3" id="KW-0456">Lyase</keyword>
<proteinExistence type="inferred from homology"/>
<dbReference type="GO" id="GO:0005737">
    <property type="term" value="C:cytoplasm"/>
    <property type="evidence" value="ECO:0007669"/>
    <property type="project" value="TreeGrafter"/>
</dbReference>
<dbReference type="AlphaFoldDB" id="A0A975LC03"/>
<keyword evidence="2" id="KW-0479">Metal-binding</keyword>
<dbReference type="Pfam" id="PF03328">
    <property type="entry name" value="HpcH_HpaI"/>
    <property type="match status" value="1"/>
</dbReference>
<dbReference type="InterPro" id="IPR015813">
    <property type="entry name" value="Pyrv/PenolPyrv_kinase-like_dom"/>
</dbReference>
<accession>A0A975LC03</accession>
<evidence type="ECO:0000259" key="4">
    <source>
        <dbReference type="Pfam" id="PF03328"/>
    </source>
</evidence>